<name>A0AAJ0BZK9_9PEZI</name>
<dbReference type="SUPFAM" id="SSF81301">
    <property type="entry name" value="Nucleotidyltransferase"/>
    <property type="match status" value="1"/>
</dbReference>
<comment type="caution">
    <text evidence="2">The sequence shown here is derived from an EMBL/GenBank/DDBJ whole genome shotgun (WGS) entry which is preliminary data.</text>
</comment>
<accession>A0AAJ0BZK9</accession>
<dbReference type="RefSeq" id="XP_060283651.1">
    <property type="nucleotide sequence ID" value="XM_060432994.1"/>
</dbReference>
<dbReference type="AlphaFoldDB" id="A0AAJ0BZK9"/>
<feature type="compositionally biased region" description="Gly residues" evidence="1">
    <location>
        <begin position="175"/>
        <end position="189"/>
    </location>
</feature>
<evidence type="ECO:0000313" key="2">
    <source>
        <dbReference type="EMBL" id="KAK1767438.1"/>
    </source>
</evidence>
<feature type="region of interest" description="Disordered" evidence="1">
    <location>
        <begin position="162"/>
        <end position="189"/>
    </location>
</feature>
<dbReference type="Gene3D" id="3.30.460.40">
    <property type="match status" value="1"/>
</dbReference>
<evidence type="ECO:0000313" key="3">
    <source>
        <dbReference type="Proteomes" id="UP001244011"/>
    </source>
</evidence>
<proteinExistence type="predicted"/>
<dbReference type="EMBL" id="MU839008">
    <property type="protein sequence ID" value="KAK1767438.1"/>
    <property type="molecule type" value="Genomic_DNA"/>
</dbReference>
<dbReference type="GeneID" id="85316181"/>
<dbReference type="Proteomes" id="UP001244011">
    <property type="component" value="Unassembled WGS sequence"/>
</dbReference>
<evidence type="ECO:0000256" key="1">
    <source>
        <dbReference type="SAM" id="MobiDB-lite"/>
    </source>
</evidence>
<reference evidence="2" key="1">
    <citation type="submission" date="2023-06" db="EMBL/GenBank/DDBJ databases">
        <title>Genome-scale phylogeny and comparative genomics of the fungal order Sordariales.</title>
        <authorList>
            <consortium name="Lawrence Berkeley National Laboratory"/>
            <person name="Hensen N."/>
            <person name="Bonometti L."/>
            <person name="Westerberg I."/>
            <person name="Brannstrom I.O."/>
            <person name="Guillou S."/>
            <person name="Cros-Aarteil S."/>
            <person name="Calhoun S."/>
            <person name="Haridas S."/>
            <person name="Kuo A."/>
            <person name="Mondo S."/>
            <person name="Pangilinan J."/>
            <person name="Riley R."/>
            <person name="Labutti K."/>
            <person name="Andreopoulos B."/>
            <person name="Lipzen A."/>
            <person name="Chen C."/>
            <person name="Yanf M."/>
            <person name="Daum C."/>
            <person name="Ng V."/>
            <person name="Clum A."/>
            <person name="Steindorff A."/>
            <person name="Ohm R."/>
            <person name="Martin F."/>
            <person name="Silar P."/>
            <person name="Natvig D."/>
            <person name="Lalanne C."/>
            <person name="Gautier V."/>
            <person name="Ament-Velasquez S.L."/>
            <person name="Kruys A."/>
            <person name="Hutchinson M.I."/>
            <person name="Powell A.J."/>
            <person name="Barry K."/>
            <person name="Miller A.N."/>
            <person name="Grigoriev I.V."/>
            <person name="Debuchy R."/>
            <person name="Gladieux P."/>
            <person name="Thoren M.H."/>
            <person name="Johannesson H."/>
        </authorList>
    </citation>
    <scope>NUCLEOTIDE SEQUENCE</scope>
    <source>
        <strain evidence="2">8032-3</strain>
    </source>
</reference>
<gene>
    <name evidence="2" type="ORF">QBC33DRAFT_68820</name>
</gene>
<protein>
    <submittedName>
        <fullName evidence="2">Uncharacterized protein</fullName>
    </submittedName>
</protein>
<dbReference type="InterPro" id="IPR043519">
    <property type="entry name" value="NT_sf"/>
</dbReference>
<sequence length="201" mass="21125">MPTYTEDDLDGLEEAAENASPDQQSIGLEFVAGVLEGNSITYGVMGGMNFYLPGSGRATGDVDIAVDNPPRMGDLLTVFDNQERVFRPANRMQWVSGVARIFVSVQSQLVQLDLKPKGAEGHLIPSNIAGSVDRMSFRTTQGPFDCYLLAIGPLVAAKIAMPRTPSPPASQAPGLGPGGNGRGSSGGAVYGGYQGRCPVKH</sequence>
<keyword evidence="3" id="KW-1185">Reference proteome</keyword>
<organism evidence="2 3">
    <name type="scientific">Phialemonium atrogriseum</name>
    <dbReference type="NCBI Taxonomy" id="1093897"/>
    <lineage>
        <taxon>Eukaryota</taxon>
        <taxon>Fungi</taxon>
        <taxon>Dikarya</taxon>
        <taxon>Ascomycota</taxon>
        <taxon>Pezizomycotina</taxon>
        <taxon>Sordariomycetes</taxon>
        <taxon>Sordariomycetidae</taxon>
        <taxon>Cephalothecales</taxon>
        <taxon>Cephalothecaceae</taxon>
        <taxon>Phialemonium</taxon>
    </lineage>
</organism>